<gene>
    <name evidence="8" type="ORF">DPV87_02870</name>
</gene>
<accession>A0A369Z1H6</accession>
<evidence type="ECO:0000256" key="3">
    <source>
        <dbReference type="ARBA" id="ARBA00022692"/>
    </source>
</evidence>
<name>A0A369Z1H6_HAEPA</name>
<dbReference type="InterPro" id="IPR050448">
    <property type="entry name" value="OpgB/LTA_synthase_biosynth"/>
</dbReference>
<evidence type="ECO:0000259" key="7">
    <source>
        <dbReference type="Pfam" id="PF00884"/>
    </source>
</evidence>
<dbReference type="InterPro" id="IPR017850">
    <property type="entry name" value="Alkaline_phosphatase_core_sf"/>
</dbReference>
<sequence length="559" mass="63703">MIPSIFLSLFFIATVIFIVNSHYRWTYFFAIALFVLLFSSMFAITGQWQRGLNFASVLFVVLMLFHRMKIHYYKQPLLISDFWLVTDWRNWETLLHYKGAIFGVLGLLGLLGYAVFGWSDIESASTGFRVFAAILAATSFGLMWHYSKDPDATKVWLDSLPDDGRDVFLNLPMSCRGVFFKVPEFEGNSQKFKEKMTALLNEKAESKTESAEKPDAEKPDIVVCLQESTLNPHEFDFDAETIPPFSMFNKQEDTAFVSPLRVHTVGGATWKSEFAFLAGVPSTDFGALASGVFYSVVPHLQTGFIKNLREQGYFCVALSPFTKGNYNAKPAYDHFGFDLMLQPQDLGYPASISKNLWHISSEEMMYYTKLILQKQHPSLENVQQPMFVYVLTMKEHGPYNTNMPNHFNLASKRLGGKAISCLNDYIDRIDSLNEAIEGLNDYLKSRETPYVFGYFGDHQVAFDNQLPPKKGNFANPDYVTQFVVRTNRKTDFVQQQDFLDLAFVGGVLLDVAGLSPKDDFMRANIAMRQLSQGKLEDAEDIDLVNSYRNYLYQDLKIAQ</sequence>
<dbReference type="PANTHER" id="PTHR47371:SF3">
    <property type="entry name" value="PHOSPHOGLYCEROL TRANSFERASE I"/>
    <property type="match status" value="1"/>
</dbReference>
<feature type="domain" description="Sulfatase N-terminal" evidence="7">
    <location>
        <begin position="263"/>
        <end position="490"/>
    </location>
</feature>
<comment type="subcellular location">
    <subcellularLocation>
        <location evidence="1">Cell membrane</location>
        <topology evidence="1">Multi-pass membrane protein</topology>
    </subcellularLocation>
</comment>
<evidence type="ECO:0000256" key="4">
    <source>
        <dbReference type="ARBA" id="ARBA00022989"/>
    </source>
</evidence>
<keyword evidence="5 6" id="KW-0472">Membrane</keyword>
<proteinExistence type="predicted"/>
<feature type="transmembrane region" description="Helical" evidence="6">
    <location>
        <begin position="95"/>
        <end position="116"/>
    </location>
</feature>
<keyword evidence="2" id="KW-1003">Cell membrane</keyword>
<protein>
    <submittedName>
        <fullName evidence="8">LTA synthase family protein</fullName>
    </submittedName>
</protein>
<reference evidence="8 9" key="1">
    <citation type="submission" date="2018-05" db="EMBL/GenBank/DDBJ databases">
        <title>Draft Genome Sequences for a Diverse set of 7 Haemophilus Species.</title>
        <authorList>
            <person name="Nichols M."/>
            <person name="Topaz N."/>
            <person name="Wang X."/>
            <person name="Wang X."/>
            <person name="Boxrud D."/>
        </authorList>
    </citation>
    <scope>NUCLEOTIDE SEQUENCE [LARGE SCALE GENOMIC DNA]</scope>
    <source>
        <strain evidence="8 9">C2008001710</strain>
    </source>
</reference>
<evidence type="ECO:0000256" key="5">
    <source>
        <dbReference type="ARBA" id="ARBA00023136"/>
    </source>
</evidence>
<dbReference type="Gene3D" id="3.40.720.10">
    <property type="entry name" value="Alkaline Phosphatase, subunit A"/>
    <property type="match status" value="1"/>
</dbReference>
<dbReference type="RefSeq" id="WP_111315043.1">
    <property type="nucleotide sequence ID" value="NZ_QEPW01000004.1"/>
</dbReference>
<organism evidence="8 9">
    <name type="scientific">Haemophilus parainfluenzae</name>
    <dbReference type="NCBI Taxonomy" id="729"/>
    <lineage>
        <taxon>Bacteria</taxon>
        <taxon>Pseudomonadati</taxon>
        <taxon>Pseudomonadota</taxon>
        <taxon>Gammaproteobacteria</taxon>
        <taxon>Pasteurellales</taxon>
        <taxon>Pasteurellaceae</taxon>
        <taxon>Haemophilus</taxon>
    </lineage>
</organism>
<evidence type="ECO:0000256" key="1">
    <source>
        <dbReference type="ARBA" id="ARBA00004651"/>
    </source>
</evidence>
<evidence type="ECO:0000313" key="9">
    <source>
        <dbReference type="Proteomes" id="UP000253910"/>
    </source>
</evidence>
<keyword evidence="3 6" id="KW-0812">Transmembrane</keyword>
<evidence type="ECO:0000256" key="6">
    <source>
        <dbReference type="SAM" id="Phobius"/>
    </source>
</evidence>
<dbReference type="Pfam" id="PF00884">
    <property type="entry name" value="Sulfatase"/>
    <property type="match status" value="1"/>
</dbReference>
<dbReference type="SUPFAM" id="SSF53649">
    <property type="entry name" value="Alkaline phosphatase-like"/>
    <property type="match status" value="1"/>
</dbReference>
<feature type="transmembrane region" description="Helical" evidence="6">
    <location>
        <begin position="51"/>
        <end position="68"/>
    </location>
</feature>
<dbReference type="GO" id="GO:0005886">
    <property type="term" value="C:plasma membrane"/>
    <property type="evidence" value="ECO:0007669"/>
    <property type="project" value="UniProtKB-SubCell"/>
</dbReference>
<dbReference type="EMBL" id="QEPW01000004">
    <property type="protein sequence ID" value="RDE95028.1"/>
    <property type="molecule type" value="Genomic_DNA"/>
</dbReference>
<dbReference type="Proteomes" id="UP000253910">
    <property type="component" value="Unassembled WGS sequence"/>
</dbReference>
<dbReference type="AlphaFoldDB" id="A0A369Z1H6"/>
<comment type="caution">
    <text evidence="8">The sequence shown here is derived from an EMBL/GenBank/DDBJ whole genome shotgun (WGS) entry which is preliminary data.</text>
</comment>
<keyword evidence="4 6" id="KW-1133">Transmembrane helix</keyword>
<evidence type="ECO:0000313" key="8">
    <source>
        <dbReference type="EMBL" id="RDE95028.1"/>
    </source>
</evidence>
<evidence type="ECO:0000256" key="2">
    <source>
        <dbReference type="ARBA" id="ARBA00022475"/>
    </source>
</evidence>
<feature type="transmembrane region" description="Helical" evidence="6">
    <location>
        <begin position="27"/>
        <end position="44"/>
    </location>
</feature>
<dbReference type="InterPro" id="IPR000917">
    <property type="entry name" value="Sulfatase_N"/>
</dbReference>
<feature type="transmembrane region" description="Helical" evidence="6">
    <location>
        <begin position="128"/>
        <end position="146"/>
    </location>
</feature>
<dbReference type="PANTHER" id="PTHR47371">
    <property type="entry name" value="LIPOTEICHOIC ACID SYNTHASE"/>
    <property type="match status" value="1"/>
</dbReference>